<dbReference type="Gene3D" id="3.40.50.410">
    <property type="entry name" value="von Willebrand factor, type A domain"/>
    <property type="match status" value="1"/>
</dbReference>
<dbReference type="Proteomes" id="UP001195483">
    <property type="component" value="Unassembled WGS sequence"/>
</dbReference>
<dbReference type="InterPro" id="IPR002035">
    <property type="entry name" value="VWF_A"/>
</dbReference>
<dbReference type="CDD" id="cd00198">
    <property type="entry name" value="vWFA"/>
    <property type="match status" value="1"/>
</dbReference>
<evidence type="ECO:0000313" key="3">
    <source>
        <dbReference type="Proteomes" id="UP001195483"/>
    </source>
</evidence>
<dbReference type="InterPro" id="IPR036465">
    <property type="entry name" value="vWFA_dom_sf"/>
</dbReference>
<protein>
    <recommendedName>
        <fullName evidence="1">VWFA domain-containing protein</fullName>
    </recommendedName>
</protein>
<dbReference type="EMBL" id="JAEAOA010001892">
    <property type="protein sequence ID" value="KAK3596913.1"/>
    <property type="molecule type" value="Genomic_DNA"/>
</dbReference>
<dbReference type="PANTHER" id="PTHR10579">
    <property type="entry name" value="CALCIUM-ACTIVATED CHLORIDE CHANNEL REGULATOR"/>
    <property type="match status" value="1"/>
</dbReference>
<reference evidence="2" key="3">
    <citation type="submission" date="2023-05" db="EMBL/GenBank/DDBJ databases">
        <authorList>
            <person name="Smith C.H."/>
        </authorList>
    </citation>
    <scope>NUCLEOTIDE SEQUENCE</scope>
    <source>
        <strain evidence="2">CHS0354</strain>
        <tissue evidence="2">Mantle</tissue>
    </source>
</reference>
<evidence type="ECO:0000259" key="1">
    <source>
        <dbReference type="PROSITE" id="PS50234"/>
    </source>
</evidence>
<reference evidence="2" key="1">
    <citation type="journal article" date="2021" name="Genome Biol. Evol.">
        <title>A High-Quality Reference Genome for a Parasitic Bivalve with Doubly Uniparental Inheritance (Bivalvia: Unionida).</title>
        <authorList>
            <person name="Smith C.H."/>
        </authorList>
    </citation>
    <scope>NUCLEOTIDE SEQUENCE</scope>
    <source>
        <strain evidence="2">CHS0354</strain>
    </source>
</reference>
<dbReference type="Pfam" id="PF00092">
    <property type="entry name" value="VWA"/>
    <property type="match status" value="1"/>
</dbReference>
<keyword evidence="3" id="KW-1185">Reference proteome</keyword>
<dbReference type="PROSITE" id="PS50234">
    <property type="entry name" value="VWFA"/>
    <property type="match status" value="1"/>
</dbReference>
<dbReference type="AlphaFoldDB" id="A0AAE0SS18"/>
<reference evidence="2" key="2">
    <citation type="journal article" date="2021" name="Genome Biol. Evol.">
        <title>Developing a high-quality reference genome for a parasitic bivalve with doubly uniparental inheritance (Bivalvia: Unionida).</title>
        <authorList>
            <person name="Smith C.H."/>
        </authorList>
    </citation>
    <scope>NUCLEOTIDE SEQUENCE</scope>
    <source>
        <strain evidence="2">CHS0354</strain>
        <tissue evidence="2">Mantle</tissue>
    </source>
</reference>
<evidence type="ECO:0000313" key="2">
    <source>
        <dbReference type="EMBL" id="KAK3596913.1"/>
    </source>
</evidence>
<comment type="caution">
    <text evidence="2">The sequence shown here is derived from an EMBL/GenBank/DDBJ whole genome shotgun (WGS) entry which is preliminary data.</text>
</comment>
<feature type="domain" description="VWFA" evidence="1">
    <location>
        <begin position="10"/>
        <end position="183"/>
    </location>
</feature>
<dbReference type="SUPFAM" id="SSF53300">
    <property type="entry name" value="vWA-like"/>
    <property type="match status" value="1"/>
</dbReference>
<sequence length="306" mass="33954">MCKGNVLHKPIIIIQNFVCLMRHMLGLRIEHLYRSARYIIENLLQDNTYLAIITFSSTANVTAKARLIASDSDRKYLIDGLPRTVKGSTSIGAGLREVLQHLRAVDLENAEVFLISDGEENTAPFIDDVIDDVKQSHLIVHTISVSQDADIKLKNLAQGTGGRSLTYLETPSITFLDVFSQAVISGHVLPDSSVPVIAGEYFFTIAADWATDVSIYVSSFPIRNTSDVVRVTTWFSGTTIDFTAQNDIILFVSLDQCRLPVINATVFARMDVEGEETIITLGDNGTGNHICYFDIKKKHFIGYTVY</sequence>
<gene>
    <name evidence="2" type="ORF">CHS0354_031692</name>
</gene>
<dbReference type="InterPro" id="IPR051266">
    <property type="entry name" value="CLCR"/>
</dbReference>
<dbReference type="PANTHER" id="PTHR10579:SF177">
    <property type="entry name" value="CALCIUM-ACTIVATED CHLORIDE CHANNEL REGULATOR 4-LIKE PROTEIN"/>
    <property type="match status" value="1"/>
</dbReference>
<proteinExistence type="predicted"/>
<name>A0AAE0SS18_9BIVA</name>
<organism evidence="2 3">
    <name type="scientific">Potamilus streckersoni</name>
    <dbReference type="NCBI Taxonomy" id="2493646"/>
    <lineage>
        <taxon>Eukaryota</taxon>
        <taxon>Metazoa</taxon>
        <taxon>Spiralia</taxon>
        <taxon>Lophotrochozoa</taxon>
        <taxon>Mollusca</taxon>
        <taxon>Bivalvia</taxon>
        <taxon>Autobranchia</taxon>
        <taxon>Heteroconchia</taxon>
        <taxon>Palaeoheterodonta</taxon>
        <taxon>Unionida</taxon>
        <taxon>Unionoidea</taxon>
        <taxon>Unionidae</taxon>
        <taxon>Ambleminae</taxon>
        <taxon>Lampsilini</taxon>
        <taxon>Potamilus</taxon>
    </lineage>
</organism>
<accession>A0AAE0SS18</accession>